<evidence type="ECO:0000259" key="1">
    <source>
        <dbReference type="Pfam" id="PF12770"/>
    </source>
</evidence>
<feature type="domain" description="CHAT" evidence="1">
    <location>
        <begin position="579"/>
        <end position="806"/>
    </location>
</feature>
<dbReference type="InterPro" id="IPR024983">
    <property type="entry name" value="CHAT_dom"/>
</dbReference>
<keyword evidence="3" id="KW-1185">Reference proteome</keyword>
<proteinExistence type="predicted"/>
<evidence type="ECO:0000313" key="3">
    <source>
        <dbReference type="Proteomes" id="UP001199642"/>
    </source>
</evidence>
<dbReference type="Proteomes" id="UP001199642">
    <property type="component" value="Chromosome"/>
</dbReference>
<dbReference type="Pfam" id="PF12770">
    <property type="entry name" value="CHAT"/>
    <property type="match status" value="1"/>
</dbReference>
<sequence length="822" mass="86875">MGSPGSAPAAARALYERGLAATNAQRYVEGRRLLDRAAAHPGADPDLRARIAGTTAYLLAQTGEPARAEELCRAALDADDAGPHTRAVLAGQLGVLFTRAGRLDEADDMLGRAIAGLDGVELANCLLNRSLVRMQRRTFDAAAEDLERAVALYRGAGDETAAAEAAHNLGYIALLRGDLVLALELMTRSRPAIAAESDLSAAMSDLDRAEVLRDAGLAEEAEQLLESVSGTFGRARMRQARAETEFHLARSLLRHDPVRAERVARTAGRRFRALRSGSWAARSDAIRLDAVLAQGRSPGPEAFRTAAEALDAAGFRSEAAAVRFGAALDEVRRGGPRDAGATVLPRLPRAAPLPLRLRAAEVRAERAAREGRRSDARRYAARGLDLLSGWQSSFGALDLQASTAVHGEQLVRQGLAAAVADGDPRTVFDWSERARHLSQRIAPVRPPHDAALAADLGELRMLRSELAGEEWTRDPRVRALRDRARDRQWTATGAGDARPRAPLAELRRALDADTVALAYVFTGDRLVCLVTTTAGSRLVPLPWDAVREDLRGLRADLDVSAAVRSGPLAAVVRRALDDRLRRLDAALLAPVIAGSGPRVRALITAPGVLAGVPWGMLPAMSGRPFTLATSASRWLHERRTAPAPLVRAGFAAGPHVVRAEEEVTTAAAAWDAPVVLTGAAAGVEAVTALAGGSDVLHVAAHGRHTVDNPLFSGLELADGILFGYDVDLVPRPPAVVLLSACELGRSSVRGGEEALGMTRVWLHAGTRCVVSSPVVVPDDVACELLGAVHGSLRAGLDPAAALSAAAADTGHRTPFQCHGSGF</sequence>
<accession>A0ABY3RRP7</accession>
<dbReference type="Gene3D" id="1.25.40.10">
    <property type="entry name" value="Tetratricopeptide repeat domain"/>
    <property type="match status" value="2"/>
</dbReference>
<reference evidence="2 3" key="1">
    <citation type="submission" date="2023-01" db="EMBL/GenBank/DDBJ databases">
        <title>Characterization of estradiol degrading bacteria Microbacterium sp. MZT7 and reveal degrading genes through genome analysis.</title>
        <authorList>
            <person name="Hao P."/>
            <person name="Gao Y."/>
        </authorList>
    </citation>
    <scope>NUCLEOTIDE SEQUENCE [LARGE SCALE GENOMIC DNA]</scope>
    <source>
        <strain evidence="2 3">MZT7</strain>
    </source>
</reference>
<organism evidence="2 3">
    <name type="scientific">Microbacterium resistens</name>
    <dbReference type="NCBI Taxonomy" id="156977"/>
    <lineage>
        <taxon>Bacteria</taxon>
        <taxon>Bacillati</taxon>
        <taxon>Actinomycetota</taxon>
        <taxon>Actinomycetes</taxon>
        <taxon>Micrococcales</taxon>
        <taxon>Microbacteriaceae</taxon>
        <taxon>Microbacterium</taxon>
    </lineage>
</organism>
<dbReference type="RefSeq" id="WP_231819395.1">
    <property type="nucleotide sequence ID" value="NZ_CP082781.1"/>
</dbReference>
<gene>
    <name evidence="2" type="ORF">K8F61_12850</name>
</gene>
<name>A0ABY3RRP7_9MICO</name>
<dbReference type="EMBL" id="CP082781">
    <property type="protein sequence ID" value="UGS25561.1"/>
    <property type="molecule type" value="Genomic_DNA"/>
</dbReference>
<protein>
    <submittedName>
        <fullName evidence="2">CHAT domain-containing protein</fullName>
    </submittedName>
</protein>
<dbReference type="InterPro" id="IPR011990">
    <property type="entry name" value="TPR-like_helical_dom_sf"/>
</dbReference>
<dbReference type="SUPFAM" id="SSF48452">
    <property type="entry name" value="TPR-like"/>
    <property type="match status" value="1"/>
</dbReference>
<evidence type="ECO:0000313" key="2">
    <source>
        <dbReference type="EMBL" id="UGS25561.1"/>
    </source>
</evidence>